<reference evidence="1 2" key="1">
    <citation type="submission" date="2019-08" db="EMBL/GenBank/DDBJ databases">
        <title>Five species of Acinetobacter isolated from floral nectar and animal pollinators.</title>
        <authorList>
            <person name="Hendry T.A."/>
        </authorList>
    </citation>
    <scope>NUCLEOTIDE SEQUENCE [LARGE SCALE GENOMIC DNA]</scope>
    <source>
        <strain evidence="1 2">MD18.27</strain>
    </source>
</reference>
<dbReference type="PROSITE" id="PS51257">
    <property type="entry name" value="PROKAR_LIPOPROTEIN"/>
    <property type="match status" value="1"/>
</dbReference>
<dbReference type="Proteomes" id="UP001339883">
    <property type="component" value="Unassembled WGS sequence"/>
</dbReference>
<evidence type="ECO:0008006" key="3">
    <source>
        <dbReference type="Google" id="ProtNLM"/>
    </source>
</evidence>
<keyword evidence="2" id="KW-1185">Reference proteome</keyword>
<proteinExistence type="predicted"/>
<comment type="caution">
    <text evidence="1">The sequence shown here is derived from an EMBL/GenBank/DDBJ whole genome shotgun (WGS) entry which is preliminary data.</text>
</comment>
<sequence length="111" mass="12302">MKKLLLLVLGSVVLTGCGGHKQVSPQEAWQGFCKSIPSAAFNIMTDRQQGIDKNAALENAKKIQDQHARDYLVSLVEEAYNVPLYEQMAQKEKAMADFGKGRYESCVAQQP</sequence>
<evidence type="ECO:0000313" key="2">
    <source>
        <dbReference type="Proteomes" id="UP001339883"/>
    </source>
</evidence>
<accession>A0ABU6DQY2</accession>
<evidence type="ECO:0000313" key="1">
    <source>
        <dbReference type="EMBL" id="MEB5476072.1"/>
    </source>
</evidence>
<dbReference type="RefSeq" id="WP_195770848.1">
    <property type="nucleotide sequence ID" value="NZ_VTDN01000002.1"/>
</dbReference>
<name>A0ABU6DQY2_9GAMM</name>
<dbReference type="EMBL" id="VTDN01000002">
    <property type="protein sequence ID" value="MEB5476072.1"/>
    <property type="molecule type" value="Genomic_DNA"/>
</dbReference>
<organism evidence="1 2">
    <name type="scientific">Acinetobacter pollinis</name>
    <dbReference type="NCBI Taxonomy" id="2605270"/>
    <lineage>
        <taxon>Bacteria</taxon>
        <taxon>Pseudomonadati</taxon>
        <taxon>Pseudomonadota</taxon>
        <taxon>Gammaproteobacteria</taxon>
        <taxon>Moraxellales</taxon>
        <taxon>Moraxellaceae</taxon>
        <taxon>Acinetobacter</taxon>
    </lineage>
</organism>
<protein>
    <recommendedName>
        <fullName evidence="3">Lipoprotein</fullName>
    </recommendedName>
</protein>
<gene>
    <name evidence="1" type="ORF">I2F25_03220</name>
</gene>